<proteinExistence type="predicted"/>
<dbReference type="AlphaFoldDB" id="A0A0E9W8F8"/>
<reference evidence="1" key="1">
    <citation type="submission" date="2014-11" db="EMBL/GenBank/DDBJ databases">
        <authorList>
            <person name="Amaro Gonzalez C."/>
        </authorList>
    </citation>
    <scope>NUCLEOTIDE SEQUENCE</scope>
</reference>
<protein>
    <submittedName>
        <fullName evidence="1">Uncharacterized protein</fullName>
    </submittedName>
</protein>
<dbReference type="EMBL" id="GBXM01021903">
    <property type="protein sequence ID" value="JAH86674.1"/>
    <property type="molecule type" value="Transcribed_RNA"/>
</dbReference>
<reference evidence="1" key="2">
    <citation type="journal article" date="2015" name="Fish Shellfish Immunol.">
        <title>Early steps in the European eel (Anguilla anguilla)-Vibrio vulnificus interaction in the gills: Role of the RtxA13 toxin.</title>
        <authorList>
            <person name="Callol A."/>
            <person name="Pajuelo D."/>
            <person name="Ebbesson L."/>
            <person name="Teles M."/>
            <person name="MacKenzie S."/>
            <person name="Amaro C."/>
        </authorList>
    </citation>
    <scope>NUCLEOTIDE SEQUENCE</scope>
</reference>
<sequence>MKTRSFAITLFTKDCNGKTPEYFFLEAGVV</sequence>
<accession>A0A0E9W8F8</accession>
<organism evidence="1">
    <name type="scientific">Anguilla anguilla</name>
    <name type="common">European freshwater eel</name>
    <name type="synonym">Muraena anguilla</name>
    <dbReference type="NCBI Taxonomy" id="7936"/>
    <lineage>
        <taxon>Eukaryota</taxon>
        <taxon>Metazoa</taxon>
        <taxon>Chordata</taxon>
        <taxon>Craniata</taxon>
        <taxon>Vertebrata</taxon>
        <taxon>Euteleostomi</taxon>
        <taxon>Actinopterygii</taxon>
        <taxon>Neopterygii</taxon>
        <taxon>Teleostei</taxon>
        <taxon>Anguilliformes</taxon>
        <taxon>Anguillidae</taxon>
        <taxon>Anguilla</taxon>
    </lineage>
</organism>
<name>A0A0E9W8F8_ANGAN</name>
<evidence type="ECO:0000313" key="1">
    <source>
        <dbReference type="EMBL" id="JAH86674.1"/>
    </source>
</evidence>